<dbReference type="HAMAP" id="MF_01217">
    <property type="entry name" value="Acyl_carrier"/>
    <property type="match status" value="1"/>
</dbReference>
<evidence type="ECO:0000313" key="16">
    <source>
        <dbReference type="Proteomes" id="UP000316759"/>
    </source>
</evidence>
<dbReference type="Gene3D" id="1.10.1200.10">
    <property type="entry name" value="ACP-like"/>
    <property type="match status" value="1"/>
</dbReference>
<evidence type="ECO:0000256" key="3">
    <source>
        <dbReference type="ARBA" id="ARBA00022448"/>
    </source>
</evidence>
<dbReference type="AlphaFoldDB" id="A0A504YH46"/>
<comment type="caution">
    <text evidence="15">The sequence shown here is derived from an EMBL/GenBank/DDBJ whole genome shotgun (WGS) entry which is preliminary data.</text>
</comment>
<dbReference type="InterPro" id="IPR036736">
    <property type="entry name" value="ACP-like_sf"/>
</dbReference>
<evidence type="ECO:0000256" key="5">
    <source>
        <dbReference type="ARBA" id="ARBA00022516"/>
    </source>
</evidence>
<evidence type="ECO:0000256" key="4">
    <source>
        <dbReference type="ARBA" id="ARBA00022450"/>
    </source>
</evidence>
<evidence type="ECO:0000259" key="14">
    <source>
        <dbReference type="PROSITE" id="PS50075"/>
    </source>
</evidence>
<dbReference type="Proteomes" id="UP000316759">
    <property type="component" value="Unassembled WGS sequence"/>
</dbReference>
<evidence type="ECO:0000256" key="10">
    <source>
        <dbReference type="ARBA" id="ARBA00023098"/>
    </source>
</evidence>
<keyword evidence="9" id="KW-0249">Electron transport</keyword>
<evidence type="ECO:0000256" key="2">
    <source>
        <dbReference type="ARBA" id="ARBA00010930"/>
    </source>
</evidence>
<dbReference type="EMBL" id="SUNJ01013553">
    <property type="protein sequence ID" value="TPP57197.1"/>
    <property type="molecule type" value="Genomic_DNA"/>
</dbReference>
<evidence type="ECO:0000256" key="6">
    <source>
        <dbReference type="ARBA" id="ARBA00022553"/>
    </source>
</evidence>
<organism evidence="15 16">
    <name type="scientific">Fasciola gigantica</name>
    <name type="common">Giant liver fluke</name>
    <dbReference type="NCBI Taxonomy" id="46835"/>
    <lineage>
        <taxon>Eukaryota</taxon>
        <taxon>Metazoa</taxon>
        <taxon>Spiralia</taxon>
        <taxon>Lophotrochozoa</taxon>
        <taxon>Platyhelminthes</taxon>
        <taxon>Trematoda</taxon>
        <taxon>Digenea</taxon>
        <taxon>Plagiorchiida</taxon>
        <taxon>Echinostomata</taxon>
        <taxon>Echinostomatoidea</taxon>
        <taxon>Fasciolidae</taxon>
        <taxon>Fasciola</taxon>
    </lineage>
</organism>
<dbReference type="GO" id="GO:0000035">
    <property type="term" value="F:acyl binding"/>
    <property type="evidence" value="ECO:0007669"/>
    <property type="project" value="TreeGrafter"/>
</dbReference>
<dbReference type="SUPFAM" id="SSF47336">
    <property type="entry name" value="ACP-like"/>
    <property type="match status" value="1"/>
</dbReference>
<reference evidence="15 16" key="1">
    <citation type="submission" date="2019-04" db="EMBL/GenBank/DDBJ databases">
        <title>Annotation for the trematode Fasciola gigantica.</title>
        <authorList>
            <person name="Choi Y.-J."/>
        </authorList>
    </citation>
    <scope>NUCLEOTIDE SEQUENCE [LARGE SCALE GENOMIC DNA]</scope>
    <source>
        <strain evidence="15">Uganda_cow_1</strain>
    </source>
</reference>
<evidence type="ECO:0000256" key="11">
    <source>
        <dbReference type="ARBA" id="ARBA00023128"/>
    </source>
</evidence>
<evidence type="ECO:0000256" key="13">
    <source>
        <dbReference type="RuleBase" id="RU000722"/>
    </source>
</evidence>
<dbReference type="PROSITE" id="PS50075">
    <property type="entry name" value="CARRIER"/>
    <property type="match status" value="1"/>
</dbReference>
<dbReference type="PANTHER" id="PTHR20863:SF28">
    <property type="entry name" value="ACYL CARRIER PROTEIN, MITOCHONDRIAL"/>
    <property type="match status" value="1"/>
</dbReference>
<evidence type="ECO:0000313" key="15">
    <source>
        <dbReference type="EMBL" id="TPP57197.1"/>
    </source>
</evidence>
<dbReference type="OrthoDB" id="448946at2759"/>
<keyword evidence="5 13" id="KW-0444">Lipid biosynthesis</keyword>
<evidence type="ECO:0000256" key="9">
    <source>
        <dbReference type="ARBA" id="ARBA00022982"/>
    </source>
</evidence>
<dbReference type="InterPro" id="IPR009081">
    <property type="entry name" value="PP-bd_ACP"/>
</dbReference>
<comment type="similarity">
    <text evidence="2">Belongs to the acyl carrier protein (ACP) family.</text>
</comment>
<keyword evidence="3" id="KW-0813">Transport</keyword>
<feature type="domain" description="Carrier" evidence="14">
    <location>
        <begin position="77"/>
        <end position="152"/>
    </location>
</feature>
<name>A0A504YH46_FASGI</name>
<accession>A0A504YH46</accession>
<dbReference type="GO" id="GO:0005739">
    <property type="term" value="C:mitochondrion"/>
    <property type="evidence" value="ECO:0007669"/>
    <property type="project" value="UniProtKB-SubCell"/>
</dbReference>
<evidence type="ECO:0000256" key="1">
    <source>
        <dbReference type="ARBA" id="ARBA00004173"/>
    </source>
</evidence>
<keyword evidence="4 13" id="KW-0596">Phosphopantetheine</keyword>
<protein>
    <recommendedName>
        <fullName evidence="13">Acyl carrier protein</fullName>
    </recommendedName>
</protein>
<keyword evidence="8" id="KW-0809">Transit peptide</keyword>
<dbReference type="GO" id="GO:0000036">
    <property type="term" value="F:acyl carrier activity"/>
    <property type="evidence" value="ECO:0007669"/>
    <property type="project" value="TreeGrafter"/>
</dbReference>
<keyword evidence="7" id="KW-0276">Fatty acid metabolism</keyword>
<keyword evidence="10" id="KW-0443">Lipid metabolism</keyword>
<dbReference type="STRING" id="46835.A0A504YH46"/>
<comment type="function">
    <text evidence="13">Carrier of the growing fatty acid chain in fatty acid biosynthesis.</text>
</comment>
<evidence type="ECO:0000256" key="12">
    <source>
        <dbReference type="ARBA" id="ARBA00023160"/>
    </source>
</evidence>
<keyword evidence="11" id="KW-0496">Mitochondrion</keyword>
<evidence type="ECO:0000256" key="8">
    <source>
        <dbReference type="ARBA" id="ARBA00022946"/>
    </source>
</evidence>
<sequence>MICLEQSLKTKMALRFARALGTGLRPRLFCVQQPNVAFSRVLLPYTSHNRSICNMGVSGLPLFSPITRSVKTGLSPEAVTQKVLEVCSAFEKIPADKLNLDSHFMKDLGLDSLDHIEVIMEIENEFWLEIPDVDAEKLFTPRDIVNHVCTMMQKAAPIE</sequence>
<proteinExistence type="inferred from homology"/>
<dbReference type="InterPro" id="IPR003231">
    <property type="entry name" value="ACP"/>
</dbReference>
<dbReference type="Pfam" id="PF00550">
    <property type="entry name" value="PP-binding"/>
    <property type="match status" value="1"/>
</dbReference>
<gene>
    <name evidence="15" type="ORF">FGIG_04041</name>
</gene>
<keyword evidence="16" id="KW-1185">Reference proteome</keyword>
<dbReference type="PANTHER" id="PTHR20863">
    <property type="entry name" value="ACYL CARRIER PROTEIN"/>
    <property type="match status" value="1"/>
</dbReference>
<keyword evidence="6" id="KW-0597">Phosphoprotein</keyword>
<keyword evidence="12 13" id="KW-0275">Fatty acid biosynthesis</keyword>
<evidence type="ECO:0000256" key="7">
    <source>
        <dbReference type="ARBA" id="ARBA00022832"/>
    </source>
</evidence>
<comment type="subcellular location">
    <subcellularLocation>
        <location evidence="1">Mitochondrion</location>
    </subcellularLocation>
</comment>